<reference evidence="5 6" key="1">
    <citation type="journal article" date="2013" name="Mar. Genomics">
        <title>Expression of sulfatases in Rhodopirellula baltica and the diversity of sulfatases in the genus Rhodopirellula.</title>
        <authorList>
            <person name="Wegner C.E."/>
            <person name="Richter-Heitmann T."/>
            <person name="Klindworth A."/>
            <person name="Klockow C."/>
            <person name="Richter M."/>
            <person name="Achstetter T."/>
            <person name="Glockner F.O."/>
            <person name="Harder J."/>
        </authorList>
    </citation>
    <scope>NUCLEOTIDE SEQUENCE [LARGE SCALE GENOMIC DNA]</scope>
    <source>
        <strain evidence="5 6">WH47</strain>
    </source>
</reference>
<evidence type="ECO:0000256" key="2">
    <source>
        <dbReference type="ARBA" id="ARBA00023002"/>
    </source>
</evidence>
<dbReference type="InterPro" id="IPR046346">
    <property type="entry name" value="Aminoacid_DH-like_N_sf"/>
</dbReference>
<feature type="domain" description="Quinate/shikimate 5-dehydrogenase/glutamyl-tRNA reductase" evidence="3">
    <location>
        <begin position="126"/>
        <end position="238"/>
    </location>
</feature>
<keyword evidence="1" id="KW-0521">NADP</keyword>
<feature type="domain" description="Methylene-tetrahydromethanopterin dehydrogenase N-terminal" evidence="4">
    <location>
        <begin position="31"/>
        <end position="111"/>
    </location>
</feature>
<dbReference type="CDD" id="cd01078">
    <property type="entry name" value="NAD_bind_H4MPT_DH"/>
    <property type="match status" value="1"/>
</dbReference>
<dbReference type="Pfam" id="PF09176">
    <property type="entry name" value="Mpt_N"/>
    <property type="match status" value="1"/>
</dbReference>
<gene>
    <name evidence="5" type="ORF">RBWH47_00531</name>
</gene>
<dbReference type="AlphaFoldDB" id="F2ARP3"/>
<sequence>MPSKKFPSPATVATMSKKILLQLDVDPHPSSFDSVVAVDAGVDHLLQYGNVQSEAVESLVHGAMFTRGGDDLKNSALFVGGNDVVKAEAIFRSVQKAFFGPVRVSVMLDASGCNTTAAAAVASASKHVSLNGCTAVVLGGTGPVGRRVAQMLARQNADVLLTSRSLNRAEIACKEIGEQVSSGNLEAAAPETPDDFRALLERADVIIASGAAGVELASKELIDSLSKLRVAIDLNAVPPAGLGGVEAFDKAKQLHEGDEDGPVAYGPIGVGGLKMRTHKAAIAKLFTSNSLVLDADEIYDLTIEQMNR</sequence>
<dbReference type="Gene3D" id="3.40.50.10280">
    <property type="entry name" value="Methylene-tetrahydromethanopterin dehydrogenase, N-terminal domain"/>
    <property type="match status" value="1"/>
</dbReference>
<dbReference type="InterPro" id="IPR036291">
    <property type="entry name" value="NAD(P)-bd_dom_sf"/>
</dbReference>
<evidence type="ECO:0000313" key="6">
    <source>
        <dbReference type="Proteomes" id="UP000006222"/>
    </source>
</evidence>
<dbReference type="InterPro" id="IPR015259">
    <property type="entry name" value="Methyl-teptahyd_DH_N"/>
</dbReference>
<dbReference type="GO" id="GO:0016491">
    <property type="term" value="F:oxidoreductase activity"/>
    <property type="evidence" value="ECO:0007669"/>
    <property type="project" value="UniProtKB-KW"/>
</dbReference>
<dbReference type="SUPFAM" id="SSF53223">
    <property type="entry name" value="Aminoacid dehydrogenase-like, N-terminal domain"/>
    <property type="match status" value="1"/>
</dbReference>
<evidence type="ECO:0000256" key="1">
    <source>
        <dbReference type="ARBA" id="ARBA00022857"/>
    </source>
</evidence>
<evidence type="ECO:0000313" key="5">
    <source>
        <dbReference type="EMBL" id="EGF27683.1"/>
    </source>
</evidence>
<evidence type="ECO:0000259" key="4">
    <source>
        <dbReference type="Pfam" id="PF09176"/>
    </source>
</evidence>
<dbReference type="Proteomes" id="UP000006222">
    <property type="component" value="Unassembled WGS sequence"/>
</dbReference>
<organism evidence="5 6">
    <name type="scientific">Rhodopirellula baltica WH47</name>
    <dbReference type="NCBI Taxonomy" id="991778"/>
    <lineage>
        <taxon>Bacteria</taxon>
        <taxon>Pseudomonadati</taxon>
        <taxon>Planctomycetota</taxon>
        <taxon>Planctomycetia</taxon>
        <taxon>Pirellulales</taxon>
        <taxon>Pirellulaceae</taxon>
        <taxon>Rhodopirellula</taxon>
    </lineage>
</organism>
<dbReference type="RefSeq" id="WP_007326304.1">
    <property type="nucleotide sequence ID" value="NZ_AFAR01000128.1"/>
</dbReference>
<keyword evidence="2" id="KW-0560">Oxidoreductase</keyword>
<dbReference type="SUPFAM" id="SSF51735">
    <property type="entry name" value="NAD(P)-binding Rossmann-fold domains"/>
    <property type="match status" value="1"/>
</dbReference>
<name>F2ARP3_RHOBT</name>
<dbReference type="InterPro" id="IPR037089">
    <property type="entry name" value="Methyl-teptahyd_DH_N_sf"/>
</dbReference>
<dbReference type="Pfam" id="PF01488">
    <property type="entry name" value="Shikimate_DH"/>
    <property type="match status" value="1"/>
</dbReference>
<dbReference type="Gene3D" id="3.40.50.720">
    <property type="entry name" value="NAD(P)-binding Rossmann-like Domain"/>
    <property type="match status" value="1"/>
</dbReference>
<comment type="caution">
    <text evidence="5">The sequence shown here is derived from an EMBL/GenBank/DDBJ whole genome shotgun (WGS) entry which is preliminary data.</text>
</comment>
<dbReference type="InterPro" id="IPR035015">
    <property type="entry name" value="NAD-bd_H4MPT_DH"/>
</dbReference>
<dbReference type="EMBL" id="AFAR01000128">
    <property type="protein sequence ID" value="EGF27683.1"/>
    <property type="molecule type" value="Genomic_DNA"/>
</dbReference>
<dbReference type="InterPro" id="IPR006151">
    <property type="entry name" value="Shikm_DH/Glu-tRNA_Rdtase"/>
</dbReference>
<protein>
    <submittedName>
        <fullName evidence="5">Methylenetetrahydrofolate dehydrogenase (NADP(+))</fullName>
    </submittedName>
</protein>
<dbReference type="PATRIC" id="fig|991778.3.peg.2525"/>
<accession>F2ARP3</accession>
<evidence type="ECO:0000259" key="3">
    <source>
        <dbReference type="Pfam" id="PF01488"/>
    </source>
</evidence>
<proteinExistence type="predicted"/>